<feature type="region of interest" description="Disordered" evidence="5">
    <location>
        <begin position="2637"/>
        <end position="2668"/>
    </location>
</feature>
<dbReference type="InterPro" id="IPR011989">
    <property type="entry name" value="ARM-like"/>
</dbReference>
<dbReference type="InterPro" id="IPR056810">
    <property type="entry name" value="GNC1-like_N"/>
</dbReference>
<dbReference type="PANTHER" id="PTHR23346">
    <property type="entry name" value="TRANSLATIONAL ACTIVATOR GCN1-RELATED"/>
    <property type="match status" value="1"/>
</dbReference>
<dbReference type="Pfam" id="PF25801">
    <property type="entry name" value="HEAT_GCN1_C_2"/>
    <property type="match status" value="1"/>
</dbReference>
<dbReference type="Pfam" id="PF24916">
    <property type="entry name" value="HEAT_GCN1_fung"/>
    <property type="match status" value="1"/>
</dbReference>
<comment type="similarity">
    <text evidence="1">Belongs to the GCN1 family.</text>
</comment>
<dbReference type="GO" id="GO:0034198">
    <property type="term" value="P:cellular response to amino acid starvation"/>
    <property type="evidence" value="ECO:0007669"/>
    <property type="project" value="TreeGrafter"/>
</dbReference>
<feature type="domain" description="TOG" evidence="6">
    <location>
        <begin position="1345"/>
        <end position="1574"/>
    </location>
</feature>
<accession>A0A8K0KV09</accession>
<evidence type="ECO:0000256" key="3">
    <source>
        <dbReference type="ARBA" id="ARBA00072275"/>
    </source>
</evidence>
<dbReference type="Proteomes" id="UP000809789">
    <property type="component" value="Unassembled WGS sequence"/>
</dbReference>
<feature type="domain" description="TOG" evidence="6">
    <location>
        <begin position="1668"/>
        <end position="1918"/>
    </location>
</feature>
<dbReference type="Pfam" id="PF23271">
    <property type="entry name" value="HEAT_GCN1"/>
    <property type="match status" value="1"/>
</dbReference>
<dbReference type="GO" id="GO:1904688">
    <property type="term" value="P:regulation of cytoplasmic translational initiation"/>
    <property type="evidence" value="ECO:0007669"/>
    <property type="project" value="UniProtKB-ARBA"/>
</dbReference>
<dbReference type="InterPro" id="IPR021133">
    <property type="entry name" value="HEAT_type_2"/>
</dbReference>
<dbReference type="EMBL" id="JAESVG020000010">
    <property type="protein sequence ID" value="KAG8623274.1"/>
    <property type="molecule type" value="Genomic_DNA"/>
</dbReference>
<reference evidence="7" key="1">
    <citation type="submission" date="2021-07" db="EMBL/GenBank/DDBJ databases">
        <title>Elsinoe batatas strain:CRI-CJ2 Genome sequencing and assembly.</title>
        <authorList>
            <person name="Huang L."/>
        </authorList>
    </citation>
    <scope>NUCLEOTIDE SEQUENCE</scope>
    <source>
        <strain evidence="7">CRI-CJ2</strain>
    </source>
</reference>
<sequence>MADQPVNGSVGSNLDGVRLVLLSNAAKKRTAQLQALHELIKKDEIQDEQWTPLVHNLFDTLPVYVDMKSRHATEDCITAILNHGVEQGPADLFVDLVVKESEKKSFSPGNAFILVRWLHHIIPAIGKSDKAWQKWGSKTIHALVRSMNTFLASEPRESTDATVFRVTRRTFRWLATKSDNGQKLLADCVGLLTAKVASPSPQNGILLGIIAAVCNRFKGIQVDFEKFKPAYHDFFIREILGSRTVLPDRIAQSLSPYFESYVNSEDLDKTLVPAIEKVLLRAPEVVLVNILASVIRSLPTSIDLGNLLATKLSAPLLKNVTSSNASIRNGAIESFEALCQRSKDEASLEKAADTILTPLKGGKLTSADHRTSHAQLLSAIPATAGLSKKIPSGLAPVIAKEANDTAAAAEVAAFMTHLSHSIKSDGTLESVVSDGVVKGLTDKKPSTRKTWTLQLAQLFWNLSDEDLKSASATKLADATVGKLVDIWTEVQNNPLPAVQSGLASAAIAATALIAGKLNMIQAELKNWFAVKKAGVAEKSLVADPKPSFLLNAKVFTKFTAVDDLTWLLRALAALSPTALSVNTPESAKSAWAQAVTYSLVAGSSPSAVKSEATQTLQSIYQSDPVKTTDVMVLGLTHWALDVARENKDSVASASHTGTDSLYKVIRCISMKLDQSKDTNDNLDQQALALLIIARPQFMARGNWIETVLKIGIDPGQFAERNSEACIRKIKDWTEDPRFASLPALQEAAFAAAADLAFVSPDKLLHLVIDEVCSDLDPALLRDIGPTEAAIYRTPEGTAFVDVLATQAPPQPPSKNSKDYDTLQWEAELRAQLSKKKGSVKKLTKEEQAKVDAQLSKESQVRNEVAGVVARIQRGSGIINALVQGPPTETEAWFGKCTQQLFDMIVAGAGLLLGESVAETYLQCSMKISPRLGANRPFLGAVALRAAGVVAIPQYVQEEPLGEAVTRILYRLRFLSEQRPFDPATLAYALHLIFIVLEQGSVERSGEEADEQLILAGEILSFHTDICSDTRLPRARILSAIIKALQAYTQHFRLFKDCLNDFSRGIAATLAPEETDVIVKATIVPQVAVRTAALQAISAELDLPEHTFSKEIWTASHDDVEENVELAKEIWEENELKTHEDDVTSLLPYLESKDIQLRRAAARAIAALVKEYPNTLAGLMQQLQDMYNERAKPRVPQRDKYGMPIKIDSDDPWPARQGIALAFKELAEAFTANNLVPFYEFMVNNGPLGDSHGAVRDTMLDAATAIVSERGNLKVEDLMSLFERSLDGPDSGSQSKDLVNEAVVILYGALARHLKAGDSRVPKVVQRLLQTLSTPSESVQYAVAQCLPPLVQASSQEAGQYVSKMMEDLIGGKKYAVRRGAAYGLAGIVKGRGVAAFREFRVISTLKAATEAKKDTNQRQGAFLAYELLSLILGRVFEPYVIQIVPQLLGGFADPSADVRDACLDAAKTCFSTLSSFGVKQVLPMLLEGLDESQWRSKKGACDSLGAMAYLDPQQLAVSLPEIIPPLTDVLNDSHKEVRASANRSLQRFGDVIENPEIKSQVNILLKALSDPTKFTDEALDALIKVNFIHYLDAPSLALVVRILERGLGDRSATKRKASQIIGSLAHLTDRKDLISHLPILVAGLRTAVVDPVPATRATASKALGSTVEKLGEDALPDLIPSLMTALKADTGAGDRLGSAQALSEVLAGLGTSRLEETLPTILQNVSSSRPAIREGFMSLFIFLPATFGNSFANYLSKIIPPILAGLADDVETIRETSLRAGRLLVKNFATRAIDLLLPELERGLADDSYRIRLSSVELVGDLLFNLTGISGTTEADEEEEDANEAGASLLEVLGEEKRNKVLSALYICRNDTSGLVRAAAINVWKALVATPRTLRELVPTLTQLLIRRLASSNMEQKVIAGNALGELIRKAGESVLSTLLPTLEEGLQTSTDSDSRQGICIALRELITSASPDTLEEYEKTLISVVRTALVDSDADVREAAAEAFDSLQKILGKKAVDQVLPHLLSLLRSDDGADNALSALLTLLTEQTRANIILPNLLPTLLTPPISAFNARALASLAEVAGSSMTRRLPNILNSLMDATVSCKDEELKSELDTAFDTVLQSVDEYDGLNTAMSVMLALVKHDDHRKRAAADHHLARLFQSAEMDFSRYYPDLIRALLLAFDDGDTEVIKAAWTALSALTSRLRKEEMEGLVISTRQTLNQVGVAGHNLPGFSLPKGINAILPIFLQGLMNGTAEQRTQAALAISDIIDRTSADGLKPFVTQITGPLIRVVSERSVDVKTAILLTLNNLLEKIPTFLKPFLPQLQRTFAKSLADPSSEILRTRAAKALGTLITLTPRIDPLITELVTGSKTPDAGVRSAMLKALFEVVSKAGSAMNEASRNAILGLIDADSGEADPGMIITNARLLGALIKVLPADAAAGLIKNRVLTPHPTYPSVLALNAILLEAPEALTANYADVLVNLVAQGIKNSNPQLSENFVVASGKYFLSASSPKDEAHVQPILDALVSIIPPTGGASVDARRLSLIVIRTIARHNHPDLIAPYLSILVPPVFGVVRDPLIPVKLATEQAFLAIFDVVDNEAEDFEKYLEKEGKDLPPNTKRSMGDYFKRVAVRLGAQARERREAEGRTSKAGPGESWLSADEEEDEREVWSVGRVEIGEMWRDSSA</sequence>
<dbReference type="OrthoDB" id="5148094at2759"/>
<dbReference type="InterPro" id="IPR016024">
    <property type="entry name" value="ARM-type_fold"/>
</dbReference>
<proteinExistence type="inferred from homology"/>
<dbReference type="Pfam" id="PF24987">
    <property type="entry name" value="HEAT_EF3_N"/>
    <property type="match status" value="1"/>
</dbReference>
<dbReference type="Pfam" id="PF24993">
    <property type="entry name" value="GNC1_N"/>
    <property type="match status" value="1"/>
</dbReference>
<dbReference type="InterPro" id="IPR022716">
    <property type="entry name" value="Gcn1_N"/>
</dbReference>
<feature type="repeat" description="HEAT" evidence="4">
    <location>
        <begin position="1522"/>
        <end position="1560"/>
    </location>
</feature>
<dbReference type="Pfam" id="PF24492">
    <property type="entry name" value="HEAT_ECM29"/>
    <property type="match status" value="1"/>
</dbReference>
<dbReference type="PROSITE" id="PS50077">
    <property type="entry name" value="HEAT_REPEAT"/>
    <property type="match status" value="2"/>
</dbReference>
<evidence type="ECO:0000256" key="1">
    <source>
        <dbReference type="ARBA" id="ARBA00007366"/>
    </source>
</evidence>
<dbReference type="InterPro" id="IPR055443">
    <property type="entry name" value="HEAT_ECM29"/>
</dbReference>
<dbReference type="Pfam" id="PF24984">
    <property type="entry name" value="HEAT_EF3_GNC1"/>
    <property type="match status" value="1"/>
</dbReference>
<dbReference type="PANTHER" id="PTHR23346:SF7">
    <property type="entry name" value="STALLED RIBOSOME SENSOR GCN1"/>
    <property type="match status" value="1"/>
</dbReference>
<protein>
    <recommendedName>
        <fullName evidence="3">eIF-2-alpha kinase activator GCN1</fullName>
    </recommendedName>
</protein>
<dbReference type="SMART" id="SM01349">
    <property type="entry name" value="TOG"/>
    <property type="match status" value="2"/>
</dbReference>
<dbReference type="InterPro" id="IPR056809">
    <property type="entry name" value="HEAT_GCN1_fung"/>
</dbReference>
<evidence type="ECO:0000259" key="6">
    <source>
        <dbReference type="SMART" id="SM01349"/>
    </source>
</evidence>
<dbReference type="Gene3D" id="1.25.10.10">
    <property type="entry name" value="Leucine-rich Repeat Variant"/>
    <property type="match status" value="6"/>
</dbReference>
<feature type="repeat" description="HEAT" evidence="4">
    <location>
        <begin position="1982"/>
        <end position="2019"/>
    </location>
</feature>
<dbReference type="FunFam" id="1.25.10.10:FF:000090">
    <property type="entry name" value="eIF-2-alpha kinase activator GCN1"/>
    <property type="match status" value="1"/>
</dbReference>
<organism evidence="7 8">
    <name type="scientific">Elsinoe batatas</name>
    <dbReference type="NCBI Taxonomy" id="2601811"/>
    <lineage>
        <taxon>Eukaryota</taxon>
        <taxon>Fungi</taxon>
        <taxon>Dikarya</taxon>
        <taxon>Ascomycota</taxon>
        <taxon>Pezizomycotina</taxon>
        <taxon>Dothideomycetes</taxon>
        <taxon>Dothideomycetidae</taxon>
        <taxon>Myriangiales</taxon>
        <taxon>Elsinoaceae</taxon>
        <taxon>Elsinoe</taxon>
    </lineage>
</organism>
<dbReference type="InterPro" id="IPR057546">
    <property type="entry name" value="HEAT_GCN1"/>
</dbReference>
<evidence type="ECO:0000313" key="7">
    <source>
        <dbReference type="EMBL" id="KAG8623274.1"/>
    </source>
</evidence>
<dbReference type="Pfam" id="PF12074">
    <property type="entry name" value="Gcn1_N"/>
    <property type="match status" value="1"/>
</dbReference>
<gene>
    <name evidence="7" type="ORF">KVT40_008250</name>
</gene>
<keyword evidence="2" id="KW-0677">Repeat</keyword>
<keyword evidence="8" id="KW-1185">Reference proteome</keyword>
<comment type="caution">
    <text evidence="7">The sequence shown here is derived from an EMBL/GenBank/DDBJ whole genome shotgun (WGS) entry which is preliminary data.</text>
</comment>
<evidence type="ECO:0000313" key="8">
    <source>
        <dbReference type="Proteomes" id="UP000809789"/>
    </source>
</evidence>
<feature type="compositionally biased region" description="Basic and acidic residues" evidence="5">
    <location>
        <begin position="2637"/>
        <end position="2647"/>
    </location>
</feature>
<evidence type="ECO:0000256" key="2">
    <source>
        <dbReference type="ARBA" id="ARBA00022737"/>
    </source>
</evidence>
<name>A0A8K0KV09_9PEZI</name>
<dbReference type="GO" id="GO:0030295">
    <property type="term" value="F:protein kinase activator activity"/>
    <property type="evidence" value="ECO:0007669"/>
    <property type="project" value="UniProtKB-ARBA"/>
</dbReference>
<dbReference type="SUPFAM" id="SSF48371">
    <property type="entry name" value="ARM repeat"/>
    <property type="match status" value="3"/>
</dbReference>
<evidence type="ECO:0000256" key="4">
    <source>
        <dbReference type="PROSITE-ProRule" id="PRU00103"/>
    </source>
</evidence>
<dbReference type="InterPro" id="IPR034085">
    <property type="entry name" value="TOG"/>
</dbReference>
<dbReference type="GO" id="GO:0005829">
    <property type="term" value="C:cytosol"/>
    <property type="evidence" value="ECO:0007669"/>
    <property type="project" value="TreeGrafter"/>
</dbReference>
<evidence type="ECO:0000256" key="5">
    <source>
        <dbReference type="SAM" id="MobiDB-lite"/>
    </source>
</evidence>